<dbReference type="AlphaFoldDB" id="A0A2P7BQS6"/>
<keyword evidence="2" id="KW-1185">Reference proteome</keyword>
<reference evidence="2" key="1">
    <citation type="submission" date="2017-11" db="EMBL/GenBank/DDBJ databases">
        <authorList>
            <person name="Kuznetsova I."/>
            <person name="Sazanova A."/>
            <person name="Chirak E."/>
            <person name="Safronova V."/>
            <person name="Willems A."/>
        </authorList>
    </citation>
    <scope>NUCLEOTIDE SEQUENCE [LARGE SCALE GENOMIC DNA]</scope>
    <source>
        <strain evidence="2">STM 196</strain>
    </source>
</reference>
<dbReference type="RefSeq" id="WP_106711161.1">
    <property type="nucleotide sequence ID" value="NZ_PGGO01000007.1"/>
</dbReference>
<dbReference type="EMBL" id="PGGO01000007">
    <property type="protein sequence ID" value="PSH68819.1"/>
    <property type="molecule type" value="Genomic_DNA"/>
</dbReference>
<accession>A0A2P7BQS6</accession>
<organism evidence="1 2">
    <name type="scientific">Phyllobacterium brassicacearum</name>
    <dbReference type="NCBI Taxonomy" id="314235"/>
    <lineage>
        <taxon>Bacteria</taxon>
        <taxon>Pseudomonadati</taxon>
        <taxon>Pseudomonadota</taxon>
        <taxon>Alphaproteobacteria</taxon>
        <taxon>Hyphomicrobiales</taxon>
        <taxon>Phyllobacteriaceae</taxon>
        <taxon>Phyllobacterium</taxon>
    </lineage>
</organism>
<protein>
    <submittedName>
        <fullName evidence="1">Uncharacterized protein</fullName>
    </submittedName>
</protein>
<dbReference type="Proteomes" id="UP000241444">
    <property type="component" value="Unassembled WGS sequence"/>
</dbReference>
<comment type="caution">
    <text evidence="1">The sequence shown here is derived from an EMBL/GenBank/DDBJ whole genome shotgun (WGS) entry which is preliminary data.</text>
</comment>
<evidence type="ECO:0000313" key="2">
    <source>
        <dbReference type="Proteomes" id="UP000241444"/>
    </source>
</evidence>
<proteinExistence type="predicted"/>
<gene>
    <name evidence="1" type="ORF">CU102_11095</name>
</gene>
<evidence type="ECO:0000313" key="1">
    <source>
        <dbReference type="EMBL" id="PSH68819.1"/>
    </source>
</evidence>
<sequence length="104" mass="11644">MKPVRQTGPPLGELLDARRGFNPGLSVPQIEIHVRGGAGFSGYIYYRDEEQIARAAELVQGKQLLVIGQQNSVDVAVVDNIKHFAKVARVRDDCVRKKRYTRDP</sequence>
<name>A0A2P7BQS6_9HYPH</name>